<dbReference type="KEGG" id="ppm:PPSC2_26270"/>
<evidence type="ECO:0000313" key="2">
    <source>
        <dbReference type="Proteomes" id="UP000006868"/>
    </source>
</evidence>
<organism evidence="1 2">
    <name type="scientific">Paenibacillus polymyxa (strain SC2)</name>
    <name type="common">Bacillus polymyxa</name>
    <dbReference type="NCBI Taxonomy" id="886882"/>
    <lineage>
        <taxon>Bacteria</taxon>
        <taxon>Bacillati</taxon>
        <taxon>Bacillota</taxon>
        <taxon>Bacilli</taxon>
        <taxon>Bacillales</taxon>
        <taxon>Paenibacillaceae</taxon>
        <taxon>Paenibacillus</taxon>
    </lineage>
</organism>
<name>A0A0D5ZCU4_PAEPS</name>
<dbReference type="AlphaFoldDB" id="A0A0D5ZCU4"/>
<keyword evidence="1" id="KW-0614">Plasmid</keyword>
<dbReference type="EMBL" id="CP002214">
    <property type="protein sequence ID" value="AKA44347.1"/>
    <property type="molecule type" value="Genomic_DNA"/>
</dbReference>
<protein>
    <submittedName>
        <fullName evidence="1">Uncharacterized protein</fullName>
    </submittedName>
</protein>
<dbReference type="HOGENOM" id="CLU_1902501_0_0_9"/>
<sequence>MDVINQLIREIGNRGHRFLYSEQHDRYASFHWASGWLWLTDDCTGAPLLMDESKTDEHYHFSQGGTLWGLMCDFRDYINGDDDANHNNGYGGLYCPHWGYSKEDMQAIREKALELGYLKPRVKGC</sequence>
<dbReference type="Proteomes" id="UP000006868">
    <property type="component" value="Plasmid pSC2"/>
</dbReference>
<gene>
    <name evidence="1" type="ORF">PPSC2_26270</name>
</gene>
<reference evidence="1 2" key="1">
    <citation type="journal article" date="2011" name="J. Bacteriol.">
        <title>Complete genome sequence of Paenibacillus polymyxa SC2, a strain of plant growth-promoting Rhizobacterium with broad-spectrum antimicrobial activity.</title>
        <authorList>
            <person name="Ma M."/>
            <person name="Wang C."/>
            <person name="Ding Y."/>
            <person name="Li L."/>
            <person name="Shen D."/>
            <person name="Jiang X."/>
            <person name="Guan D."/>
            <person name="Cao F."/>
            <person name="Chen H."/>
            <person name="Feng R."/>
            <person name="Wang X."/>
            <person name="Ge Y."/>
            <person name="Yao L."/>
            <person name="Bing X."/>
            <person name="Yang X."/>
            <person name="Li J."/>
            <person name="Du B."/>
        </authorList>
    </citation>
    <scope>NUCLEOTIDE SEQUENCE [LARGE SCALE GENOMIC DNA]</scope>
    <source>
        <strain evidence="1 2">SC2</strain>
        <plasmid evidence="2">pSC2</plasmid>
    </source>
</reference>
<geneLocation type="plasmid" evidence="1 2">
    <name>pSC2</name>
</geneLocation>
<accession>A0A0D5ZCU4</accession>
<evidence type="ECO:0000313" key="1">
    <source>
        <dbReference type="EMBL" id="AKA44347.1"/>
    </source>
</evidence>
<dbReference type="eggNOG" id="ENOG50307BJ">
    <property type="taxonomic scope" value="Bacteria"/>
</dbReference>
<dbReference type="PATRIC" id="fig|886882.15.peg.5532"/>
<proteinExistence type="predicted"/>